<dbReference type="GO" id="GO:0005524">
    <property type="term" value="F:ATP binding"/>
    <property type="evidence" value="ECO:0007669"/>
    <property type="project" value="UniProtKB-KW"/>
</dbReference>
<dbReference type="SUPFAM" id="SSF52540">
    <property type="entry name" value="P-loop containing nucleoside triphosphate hydrolases"/>
    <property type="match status" value="1"/>
</dbReference>
<dbReference type="InterPro" id="IPR003593">
    <property type="entry name" value="AAA+_ATPase"/>
</dbReference>
<evidence type="ECO:0000256" key="4">
    <source>
        <dbReference type="ARBA" id="ARBA00022519"/>
    </source>
</evidence>
<dbReference type="GO" id="GO:0016887">
    <property type="term" value="F:ATP hydrolysis activity"/>
    <property type="evidence" value="ECO:0007669"/>
    <property type="project" value="InterPro"/>
</dbReference>
<proteinExistence type="inferred from homology"/>
<evidence type="ECO:0000256" key="6">
    <source>
        <dbReference type="ARBA" id="ARBA00022840"/>
    </source>
</evidence>
<evidence type="ECO:0000313" key="10">
    <source>
        <dbReference type="EMBL" id="PWJ91828.1"/>
    </source>
</evidence>
<keyword evidence="7" id="KW-1278">Translocase</keyword>
<evidence type="ECO:0000256" key="1">
    <source>
        <dbReference type="ARBA" id="ARBA00005417"/>
    </source>
</evidence>
<name>A0A8E2WFY5_RHILI</name>
<feature type="domain" description="ABC transporter" evidence="9">
    <location>
        <begin position="15"/>
        <end position="249"/>
    </location>
</feature>
<dbReference type="InterPro" id="IPR050093">
    <property type="entry name" value="ABC_SmlMolc_Importer"/>
</dbReference>
<dbReference type="SMART" id="SM00382">
    <property type="entry name" value="AAA"/>
    <property type="match status" value="1"/>
</dbReference>
<dbReference type="InterPro" id="IPR017871">
    <property type="entry name" value="ABC_transporter-like_CS"/>
</dbReference>
<gene>
    <name evidence="10" type="ORF">C8D77_103530</name>
</gene>
<keyword evidence="6 10" id="KW-0067">ATP-binding</keyword>
<dbReference type="PROSITE" id="PS00211">
    <property type="entry name" value="ABC_TRANSPORTER_1"/>
    <property type="match status" value="1"/>
</dbReference>
<keyword evidence="4" id="KW-0997">Cell inner membrane</keyword>
<evidence type="ECO:0000259" key="9">
    <source>
        <dbReference type="PROSITE" id="PS50893"/>
    </source>
</evidence>
<dbReference type="Proteomes" id="UP000245631">
    <property type="component" value="Unassembled WGS sequence"/>
</dbReference>
<dbReference type="GO" id="GO:0071934">
    <property type="term" value="P:thiamine transmembrane transport"/>
    <property type="evidence" value="ECO:0007669"/>
    <property type="project" value="InterPro"/>
</dbReference>
<dbReference type="Pfam" id="PF00005">
    <property type="entry name" value="ABC_tran"/>
    <property type="match status" value="1"/>
</dbReference>
<evidence type="ECO:0000256" key="2">
    <source>
        <dbReference type="ARBA" id="ARBA00022448"/>
    </source>
</evidence>
<dbReference type="GeneID" id="61052496"/>
<evidence type="ECO:0000256" key="3">
    <source>
        <dbReference type="ARBA" id="ARBA00022475"/>
    </source>
</evidence>
<dbReference type="AlphaFoldDB" id="A0A8E2WFY5"/>
<dbReference type="InterPro" id="IPR027417">
    <property type="entry name" value="P-loop_NTPase"/>
</dbReference>
<dbReference type="Gene3D" id="3.40.50.300">
    <property type="entry name" value="P-loop containing nucleotide triphosphate hydrolases"/>
    <property type="match status" value="1"/>
</dbReference>
<organism evidence="10 11">
    <name type="scientific">Rhizobium loti</name>
    <name type="common">Mesorhizobium loti</name>
    <dbReference type="NCBI Taxonomy" id="381"/>
    <lineage>
        <taxon>Bacteria</taxon>
        <taxon>Pseudomonadati</taxon>
        <taxon>Pseudomonadota</taxon>
        <taxon>Alphaproteobacteria</taxon>
        <taxon>Hyphomicrobiales</taxon>
        <taxon>Phyllobacteriaceae</taxon>
        <taxon>Mesorhizobium</taxon>
    </lineage>
</organism>
<sequence>MPEGVASGLEKGAPVRLDKVSFSYGSHGSYGEAPLVFDVDFATAKINAIMGPSGSGKSTLLNLVAGFETPQSGRVLIGGADVSAEPPSARPVSMVFQENNLFAHLSVEQNVGLGRSPSLRLTEADRAAIAGALARTGLAGKERRLPRELSGGERQRVALARVLVRDRPVLLLDEPFASLGPALRDDMLELVAAVHAERGMTILFVTHQPEDARRIGEHMVFLDNGLVAATGKADDFFAGAGPEAFRRYIGAGAGGAVSRDVARKRT</sequence>
<accession>A0A8E2WFY5</accession>
<evidence type="ECO:0000256" key="7">
    <source>
        <dbReference type="ARBA" id="ARBA00022967"/>
    </source>
</evidence>
<keyword evidence="8" id="KW-0472">Membrane</keyword>
<comment type="caution">
    <text evidence="10">The sequence shown here is derived from an EMBL/GenBank/DDBJ whole genome shotgun (WGS) entry which is preliminary data.</text>
</comment>
<keyword evidence="2" id="KW-0813">Transport</keyword>
<reference evidence="10 11" key="1">
    <citation type="submission" date="2018-05" db="EMBL/GenBank/DDBJ databases">
        <title>Genomic Encyclopedia of Type Strains, Phase IV (KMG-IV): sequencing the most valuable type-strain genomes for metagenomic binning, comparative biology and taxonomic classification.</title>
        <authorList>
            <person name="Goeker M."/>
        </authorList>
    </citation>
    <scope>NUCLEOTIDE SEQUENCE [LARGE SCALE GENOMIC DNA]</scope>
    <source>
        <strain evidence="10 11">DSM 2626</strain>
    </source>
</reference>
<dbReference type="InterPro" id="IPR005968">
    <property type="entry name" value="Thiamine_ABC_ThiQ"/>
</dbReference>
<keyword evidence="5" id="KW-0547">Nucleotide-binding</keyword>
<dbReference type="PANTHER" id="PTHR42781:SF1">
    <property type="entry name" value="THIAMINE IMPORT ATP-BINDING PROTEIN THIQ"/>
    <property type="match status" value="1"/>
</dbReference>
<keyword evidence="3" id="KW-1003">Cell membrane</keyword>
<dbReference type="GO" id="GO:0016020">
    <property type="term" value="C:membrane"/>
    <property type="evidence" value="ECO:0007669"/>
    <property type="project" value="InterPro"/>
</dbReference>
<dbReference type="PANTHER" id="PTHR42781">
    <property type="entry name" value="SPERMIDINE/PUTRESCINE IMPORT ATP-BINDING PROTEIN POTA"/>
    <property type="match status" value="1"/>
</dbReference>
<dbReference type="EMBL" id="QGGH01000003">
    <property type="protein sequence ID" value="PWJ91828.1"/>
    <property type="molecule type" value="Genomic_DNA"/>
</dbReference>
<dbReference type="RefSeq" id="WP_109664837.1">
    <property type="nucleotide sequence ID" value="NZ_QGGH01000003.1"/>
</dbReference>
<evidence type="ECO:0000313" key="11">
    <source>
        <dbReference type="Proteomes" id="UP000245631"/>
    </source>
</evidence>
<dbReference type="InterPro" id="IPR003439">
    <property type="entry name" value="ABC_transporter-like_ATP-bd"/>
</dbReference>
<evidence type="ECO:0000256" key="5">
    <source>
        <dbReference type="ARBA" id="ARBA00022741"/>
    </source>
</evidence>
<evidence type="ECO:0000256" key="8">
    <source>
        <dbReference type="ARBA" id="ARBA00023136"/>
    </source>
</evidence>
<dbReference type="NCBIfam" id="TIGR01277">
    <property type="entry name" value="thiQ"/>
    <property type="match status" value="1"/>
</dbReference>
<dbReference type="PROSITE" id="PS50893">
    <property type="entry name" value="ABC_TRANSPORTER_2"/>
    <property type="match status" value="1"/>
</dbReference>
<comment type="similarity">
    <text evidence="1">Belongs to the ABC transporter superfamily.</text>
</comment>
<dbReference type="GO" id="GO:0042626">
    <property type="term" value="F:ATPase-coupled transmembrane transporter activity"/>
    <property type="evidence" value="ECO:0007669"/>
    <property type="project" value="InterPro"/>
</dbReference>
<protein>
    <submittedName>
        <fullName evidence="10">Thiamine transport system ATP-binding protein</fullName>
    </submittedName>
</protein>